<name>A0A076FR21_9CAUD</name>
<protein>
    <submittedName>
        <fullName evidence="1">Type I-F anti-CRISPR protein</fullName>
    </submittedName>
</protein>
<evidence type="ECO:0000313" key="1">
    <source>
        <dbReference type="EMBL" id="AII21870.1"/>
    </source>
</evidence>
<gene>
    <name evidence="1" type="ORF">PaMx73_32</name>
</gene>
<dbReference type="EMBL" id="JQ067085">
    <property type="protein sequence ID" value="AII21870.1"/>
    <property type="molecule type" value="Genomic_DNA"/>
</dbReference>
<dbReference type="EMDB" id="EMD-22582"/>
<sequence length="100" mass="11075">MMTISKTDIDCYLQTYVVIDPVSNGWQWGIDENGVGGALHHGRVEMVEGENGYFGLRGATHPTEKEAMAAALGYLWKCRQDLVAIARNDAIEAEKYRAKA</sequence>
<dbReference type="Proteomes" id="UP000006183">
    <property type="component" value="Segment"/>
</dbReference>
<accession>A0A076FR21</accession>
<reference evidence="1 2" key="1">
    <citation type="journal article" date="2012" name="Appl. Environ. Microbiol.">
        <title>High Diversity and Novel Species of Pseudomonas aeruginosa Bacteriophages.</title>
        <authorList>
            <person name="Sepulveda-Robles O."/>
            <person name="Kameyama L."/>
            <person name="Guarneros G."/>
        </authorList>
    </citation>
    <scope>NUCLEOTIDE SEQUENCE [LARGE SCALE GENOMIC DNA]</scope>
</reference>
<evidence type="ECO:0000313" key="2">
    <source>
        <dbReference type="Proteomes" id="UP000006183"/>
    </source>
</evidence>
<proteinExistence type="predicted"/>
<dbReference type="SMR" id="A0A076FR21"/>
<dbReference type="CDD" id="cd22557">
    <property type="entry name" value="AcrIF4"/>
    <property type="match status" value="1"/>
</dbReference>
<organism evidence="1 2">
    <name type="scientific">Pseudomonas phage PaMx73</name>
    <dbReference type="NCBI Taxonomy" id="1175655"/>
    <lineage>
        <taxon>Viruses</taxon>
        <taxon>Duplodnaviria</taxon>
        <taxon>Heunggongvirae</taxon>
        <taxon>Uroviricota</taxon>
        <taxon>Caudoviricetes</taxon>
        <taxon>Casadabanvirus</taxon>
        <taxon>Casadabanvirus JBD26</taxon>
        <taxon>Casadabanvirus D3112</taxon>
    </lineage>
</organism>